<dbReference type="Pfam" id="PF12146">
    <property type="entry name" value="Hydrolase_4"/>
    <property type="match status" value="1"/>
</dbReference>
<gene>
    <name evidence="3" type="ORF">GPECTOR_6g827</name>
</gene>
<keyword evidence="4" id="KW-1185">Reference proteome</keyword>
<dbReference type="InterPro" id="IPR022742">
    <property type="entry name" value="Hydrolase_4"/>
</dbReference>
<dbReference type="PROSITE" id="PS50330">
    <property type="entry name" value="UIM"/>
    <property type="match status" value="1"/>
</dbReference>
<feature type="region of interest" description="Disordered" evidence="1">
    <location>
        <begin position="310"/>
        <end position="331"/>
    </location>
</feature>
<evidence type="ECO:0000313" key="3">
    <source>
        <dbReference type="EMBL" id="KXZ53909.1"/>
    </source>
</evidence>
<feature type="domain" description="Serine aminopeptidase S33" evidence="2">
    <location>
        <begin position="17"/>
        <end position="95"/>
    </location>
</feature>
<dbReference type="AlphaFoldDB" id="A0A150GVP1"/>
<feature type="compositionally biased region" description="Pro residues" evidence="1">
    <location>
        <begin position="212"/>
        <end position="224"/>
    </location>
</feature>
<dbReference type="PANTHER" id="PTHR43358:SF4">
    <property type="entry name" value="ALPHA_BETA HYDROLASE FOLD-1 DOMAIN-CONTAINING PROTEIN"/>
    <property type="match status" value="1"/>
</dbReference>
<dbReference type="PANTHER" id="PTHR43358">
    <property type="entry name" value="ALPHA/BETA-HYDROLASE"/>
    <property type="match status" value="1"/>
</dbReference>
<dbReference type="STRING" id="33097.A0A150GVP1"/>
<evidence type="ECO:0000313" key="4">
    <source>
        <dbReference type="Proteomes" id="UP000075714"/>
    </source>
</evidence>
<name>A0A150GVP1_GONPE</name>
<dbReference type="InterPro" id="IPR029058">
    <property type="entry name" value="AB_hydrolase_fold"/>
</dbReference>
<dbReference type="InterPro" id="IPR052920">
    <property type="entry name" value="DNA-binding_regulatory"/>
</dbReference>
<organism evidence="3 4">
    <name type="scientific">Gonium pectorale</name>
    <name type="common">Green alga</name>
    <dbReference type="NCBI Taxonomy" id="33097"/>
    <lineage>
        <taxon>Eukaryota</taxon>
        <taxon>Viridiplantae</taxon>
        <taxon>Chlorophyta</taxon>
        <taxon>core chlorophytes</taxon>
        <taxon>Chlorophyceae</taxon>
        <taxon>CS clade</taxon>
        <taxon>Chlamydomonadales</taxon>
        <taxon>Volvocaceae</taxon>
        <taxon>Gonium</taxon>
    </lineage>
</organism>
<dbReference type="OrthoDB" id="10249433at2759"/>
<dbReference type="SUPFAM" id="SSF53474">
    <property type="entry name" value="alpha/beta-Hydrolases"/>
    <property type="match status" value="1"/>
</dbReference>
<feature type="region of interest" description="Disordered" evidence="1">
    <location>
        <begin position="193"/>
        <end position="282"/>
    </location>
</feature>
<dbReference type="EMBL" id="LSYV01000007">
    <property type="protein sequence ID" value="KXZ53909.1"/>
    <property type="molecule type" value="Genomic_DNA"/>
</dbReference>
<reference evidence="4" key="1">
    <citation type="journal article" date="2016" name="Nat. Commun.">
        <title>The Gonium pectorale genome demonstrates co-option of cell cycle regulation during the evolution of multicellularity.</title>
        <authorList>
            <person name="Hanschen E.R."/>
            <person name="Marriage T.N."/>
            <person name="Ferris P.J."/>
            <person name="Hamaji T."/>
            <person name="Toyoda A."/>
            <person name="Fujiyama A."/>
            <person name="Neme R."/>
            <person name="Noguchi H."/>
            <person name="Minakuchi Y."/>
            <person name="Suzuki M."/>
            <person name="Kawai-Toyooka H."/>
            <person name="Smith D.R."/>
            <person name="Sparks H."/>
            <person name="Anderson J."/>
            <person name="Bakaric R."/>
            <person name="Luria V."/>
            <person name="Karger A."/>
            <person name="Kirschner M.W."/>
            <person name="Durand P.M."/>
            <person name="Michod R.E."/>
            <person name="Nozaki H."/>
            <person name="Olson B.J."/>
        </authorList>
    </citation>
    <scope>NUCLEOTIDE SEQUENCE [LARGE SCALE GENOMIC DNA]</scope>
    <source>
        <strain evidence="4">NIES-2863</strain>
    </source>
</reference>
<evidence type="ECO:0000256" key="1">
    <source>
        <dbReference type="SAM" id="MobiDB-lite"/>
    </source>
</evidence>
<comment type="caution">
    <text evidence="3">The sequence shown here is derived from an EMBL/GenBank/DDBJ whole genome shotgun (WGS) entry which is preliminary data.</text>
</comment>
<proteinExistence type="predicted"/>
<dbReference type="Proteomes" id="UP000075714">
    <property type="component" value="Unassembled WGS sequence"/>
</dbReference>
<feature type="compositionally biased region" description="Low complexity" evidence="1">
    <location>
        <begin position="247"/>
        <end position="262"/>
    </location>
</feature>
<protein>
    <recommendedName>
        <fullName evidence="2">Serine aminopeptidase S33 domain-containing protein</fullName>
    </recommendedName>
</protein>
<sequence length="401" mass="41930">MLGSGLSEGQWVTLGCEEVEDVGAAVEYLRSSGRVSTLGLWGRSMGAVTALLYSQRDPSIAGMVLDSPFSRLTDLMMEIVAEQRLPVPRPLAKLALAAMRRSVSKRAGFDITKVSPVDAVSQSFIPALFGHATGDTFIRISHAETLHSAYAGDKNLIRFEGDHNSRRPEFFYNSVSIFWHNTLQLEHLLEPAVPPQTPAGAPSSRAGVGIPLAPPPRALQPPPQRAALTDADQQLAGSPGAGDLARVPSSGVAAASPSLPSGVDGGAAEGGEDVALTGTTRRSAPWEPRMWEWELDRAERERQRFRRMAGGLSMDGSADGQSNPGGPDMDLANLLGLAEGAAGLDGLGGGDSPGGLRLLPGSEEEEEAQLMAALQLSLLDAVMTGSPPTAGGNGANADMLL</sequence>
<dbReference type="InterPro" id="IPR003903">
    <property type="entry name" value="UIM_dom"/>
</dbReference>
<evidence type="ECO:0000259" key="2">
    <source>
        <dbReference type="Pfam" id="PF12146"/>
    </source>
</evidence>
<accession>A0A150GVP1</accession>
<dbReference type="Gene3D" id="3.40.50.1820">
    <property type="entry name" value="alpha/beta hydrolase"/>
    <property type="match status" value="1"/>
</dbReference>